<dbReference type="PROSITE" id="PS50082">
    <property type="entry name" value="WD_REPEATS_2"/>
    <property type="match status" value="3"/>
</dbReference>
<dbReference type="InterPro" id="IPR011992">
    <property type="entry name" value="EF-hand-dom_pair"/>
</dbReference>
<feature type="repeat" description="WD" evidence="3">
    <location>
        <begin position="573"/>
        <end position="614"/>
    </location>
</feature>
<dbReference type="Proteomes" id="UP000051952">
    <property type="component" value="Unassembled WGS sequence"/>
</dbReference>
<keyword evidence="3" id="KW-0853">WD repeat</keyword>
<evidence type="ECO:0000256" key="4">
    <source>
        <dbReference type="SAM" id="MobiDB-lite"/>
    </source>
</evidence>
<dbReference type="PANTHER" id="PTHR44324:SF4">
    <property type="entry name" value="WD40 REPEAT DOMAIN 95"/>
    <property type="match status" value="1"/>
</dbReference>
<protein>
    <submittedName>
        <fullName evidence="6">WD40 repeat-containing protein, putative</fullName>
    </submittedName>
</protein>
<dbReference type="VEuPathDB" id="TriTrypDB:BSAL_14840"/>
<dbReference type="SMART" id="SM00320">
    <property type="entry name" value="WD40"/>
    <property type="match status" value="9"/>
</dbReference>
<accession>A0A0S4JEA4</accession>
<feature type="non-terminal residue" evidence="6">
    <location>
        <position position="966"/>
    </location>
</feature>
<reference evidence="7" key="1">
    <citation type="submission" date="2015-09" db="EMBL/GenBank/DDBJ databases">
        <authorList>
            <consortium name="Pathogen Informatics"/>
        </authorList>
    </citation>
    <scope>NUCLEOTIDE SEQUENCE [LARGE SCALE GENOMIC DNA]</scope>
    <source>
        <strain evidence="7">Lake Konstanz</strain>
    </source>
</reference>
<keyword evidence="2" id="KW-0106">Calcium</keyword>
<dbReference type="EMBL" id="CYKH01001630">
    <property type="protein sequence ID" value="CUG88305.1"/>
    <property type="molecule type" value="Genomic_DNA"/>
</dbReference>
<evidence type="ECO:0000313" key="6">
    <source>
        <dbReference type="EMBL" id="CUG88305.1"/>
    </source>
</evidence>
<dbReference type="PROSITE" id="PS50294">
    <property type="entry name" value="WD_REPEATS_REGION"/>
    <property type="match status" value="3"/>
</dbReference>
<proteinExistence type="predicted"/>
<organism evidence="6 7">
    <name type="scientific">Bodo saltans</name>
    <name type="common">Flagellated protozoan</name>
    <dbReference type="NCBI Taxonomy" id="75058"/>
    <lineage>
        <taxon>Eukaryota</taxon>
        <taxon>Discoba</taxon>
        <taxon>Euglenozoa</taxon>
        <taxon>Kinetoplastea</taxon>
        <taxon>Metakinetoplastina</taxon>
        <taxon>Eubodonida</taxon>
        <taxon>Bodonidae</taxon>
        <taxon>Bodo</taxon>
    </lineage>
</organism>
<keyword evidence="7" id="KW-1185">Reference proteome</keyword>
<evidence type="ECO:0000313" key="7">
    <source>
        <dbReference type="Proteomes" id="UP000051952"/>
    </source>
</evidence>
<dbReference type="InterPro" id="IPR051242">
    <property type="entry name" value="WD-EF-hand_domain"/>
</dbReference>
<name>A0A0S4JEA4_BODSA</name>
<dbReference type="OrthoDB" id="112761at2759"/>
<dbReference type="Pfam" id="PF00400">
    <property type="entry name" value="WD40"/>
    <property type="match status" value="4"/>
</dbReference>
<evidence type="ECO:0000256" key="3">
    <source>
        <dbReference type="PROSITE-ProRule" id="PRU00221"/>
    </source>
</evidence>
<dbReference type="InterPro" id="IPR002048">
    <property type="entry name" value="EF_hand_dom"/>
</dbReference>
<dbReference type="GO" id="GO:0005509">
    <property type="term" value="F:calcium ion binding"/>
    <property type="evidence" value="ECO:0007669"/>
    <property type="project" value="InterPro"/>
</dbReference>
<dbReference type="SUPFAM" id="SSF50978">
    <property type="entry name" value="WD40 repeat-like"/>
    <property type="match status" value="3"/>
</dbReference>
<dbReference type="InterPro" id="IPR001680">
    <property type="entry name" value="WD40_rpt"/>
</dbReference>
<feature type="repeat" description="WD" evidence="3">
    <location>
        <begin position="456"/>
        <end position="497"/>
    </location>
</feature>
<dbReference type="AlphaFoldDB" id="A0A0S4JEA4"/>
<dbReference type="InterPro" id="IPR036322">
    <property type="entry name" value="WD40_repeat_dom_sf"/>
</dbReference>
<dbReference type="PANTHER" id="PTHR44324">
    <property type="entry name" value="WD40 REPEAT DOMAIN 95"/>
    <property type="match status" value="1"/>
</dbReference>
<keyword evidence="1" id="KW-0677">Repeat</keyword>
<dbReference type="Gene3D" id="2.130.10.10">
    <property type="entry name" value="YVTN repeat-like/Quinoprotein amine dehydrogenase"/>
    <property type="match status" value="3"/>
</dbReference>
<dbReference type="PROSITE" id="PS00018">
    <property type="entry name" value="EF_HAND_1"/>
    <property type="match status" value="1"/>
</dbReference>
<dbReference type="Gene3D" id="1.10.238.10">
    <property type="entry name" value="EF-hand"/>
    <property type="match status" value="1"/>
</dbReference>
<dbReference type="InterPro" id="IPR015943">
    <property type="entry name" value="WD40/YVTN_repeat-like_dom_sf"/>
</dbReference>
<evidence type="ECO:0000256" key="1">
    <source>
        <dbReference type="ARBA" id="ARBA00022737"/>
    </source>
</evidence>
<feature type="domain" description="EF-hand" evidence="5">
    <location>
        <begin position="96"/>
        <end position="131"/>
    </location>
</feature>
<dbReference type="SUPFAM" id="SSF47473">
    <property type="entry name" value="EF-hand"/>
    <property type="match status" value="1"/>
</dbReference>
<evidence type="ECO:0000256" key="2">
    <source>
        <dbReference type="ARBA" id="ARBA00022837"/>
    </source>
</evidence>
<dbReference type="InterPro" id="IPR018247">
    <property type="entry name" value="EF_Hand_1_Ca_BS"/>
</dbReference>
<feature type="region of interest" description="Disordered" evidence="4">
    <location>
        <begin position="27"/>
        <end position="51"/>
    </location>
</feature>
<evidence type="ECO:0000259" key="5">
    <source>
        <dbReference type="PROSITE" id="PS50222"/>
    </source>
</evidence>
<feature type="repeat" description="WD" evidence="3">
    <location>
        <begin position="169"/>
        <end position="210"/>
    </location>
</feature>
<dbReference type="PROSITE" id="PS50222">
    <property type="entry name" value="EF_HAND_2"/>
    <property type="match status" value="1"/>
</dbReference>
<sequence length="966" mass="107368">MEAKLQRQEQSVARFASIALLHLSLDSKKQKQQQKQLQQRRQGDDDEDDASTLWMTDAPTITLPQLMSLRSVFDSAPDGLSEEEFVSAFKKVGSRLSETHLRWWFRRIDADDSGNVDWHELSTFIISGSVDESGRIVAHDERPEDAMFAKEEKGVSMPATEASPNAIAGLNHSDFVTSVYCHPRNGKYFTGSQDGTVRVWDAQTMEFEYILHQGKWVTCMCASPDDTQLFVAGLDRTIVVYELTNLTKTPRYYVGNILDENHRVPKGRPIHRFEISTRHMVDPSASGVSGYRPGESLESFRLRNDRIRHSKIPDQTVEAYVLREMEFPANVMVCVPNSEILFMGLSSGRLQGYPLVHRSLLKGRFVECYMDVNPHENFPVTTLQYAEFFNGFLSTAADGSVALTDVRGQSVVKVGIAATPIYHAIWMEGPKLLATCGASRDISLWSASPQTSTTTLRGHYCSVVQLAFDANDNWLVSLDAERTIVIWNMHNLLPIQSITDYETYQLGRFSAMAADGSVALTDVRGQSVVKVGIAATPIYHAIWMEGPKLLATCGASRDISLWSASPQTSTTTLRGHYCSVVQLAFDANDNWLVSLDAERTIVIWNMHNLLPIQSITDYETYQLGRFSAMVYDATRNRILCASTAPVIFTKGTTSVPLADPSYKGHQRPLVGCLYNRVFHQIITADSECIKIWEAANGQQRSCLSIPSLRATGVPMKYAGGGSILSIRQDSSHRRLIISLSSATICIMSISNCHLVLECHRSTVKLPSSIDAGGSMFIPLPNSRVGKKGFGLVLGNKLLLWEDKDSVSNVPIGHEISFQMKAEQYETISRQQQTPLPPAFHARRNANLWRTPAPTCLASAEGLIAVGTDCGIVLVYLTTGIEPLGFIGAYEPSTIVTSLCWHEQSSSFVFSLSNGRVMFAHAFHRNKLIAICHEDDTNDPVAVLSLDEKKKELQLRVLPQQRSCYVC</sequence>
<gene>
    <name evidence="6" type="ORF">BSAL_14840</name>
</gene>